<dbReference type="PANTHER" id="PTHR24287:SF1">
    <property type="entry name" value="P450, PUTATIVE (EUROFUNG)-RELATED"/>
    <property type="match status" value="1"/>
</dbReference>
<dbReference type="PRINTS" id="PR01239">
    <property type="entry name" value="EP450IICYP52"/>
</dbReference>
<evidence type="ECO:0000256" key="8">
    <source>
        <dbReference type="SAM" id="Phobius"/>
    </source>
</evidence>
<evidence type="ECO:0000256" key="1">
    <source>
        <dbReference type="ARBA" id="ARBA00001971"/>
    </source>
</evidence>
<keyword evidence="8" id="KW-0812">Transmembrane</keyword>
<reference evidence="11" key="1">
    <citation type="journal article" date="2015" name="Genome Announc.">
        <title>Draft genome sequence of Talaromyces cellulolyticus strain Y-94, a source of lignocellulosic biomass-degrading enzymes.</title>
        <authorList>
            <person name="Fujii T."/>
            <person name="Koike H."/>
            <person name="Sawayama S."/>
            <person name="Yano S."/>
            <person name="Inoue H."/>
        </authorList>
    </citation>
    <scope>NUCLEOTIDE SEQUENCE [LARGE SCALE GENOMIC DNA]</scope>
    <source>
        <strain evidence="11">Y-94</strain>
    </source>
</reference>
<dbReference type="EMBL" id="DF933852">
    <property type="protein sequence ID" value="GAM43565.1"/>
    <property type="molecule type" value="Genomic_DNA"/>
</dbReference>
<dbReference type="Pfam" id="PF00067">
    <property type="entry name" value="p450"/>
    <property type="match status" value="1"/>
</dbReference>
<name>A0A0B8MZD5_TALPI</name>
<dbReference type="InterPro" id="IPR002974">
    <property type="entry name" value="Cyt_P450_E_CYP52_ascomycetes"/>
</dbReference>
<keyword evidence="8" id="KW-1133">Transmembrane helix</keyword>
<evidence type="ECO:0000256" key="2">
    <source>
        <dbReference type="ARBA" id="ARBA00010617"/>
    </source>
</evidence>
<evidence type="ECO:0000256" key="3">
    <source>
        <dbReference type="ARBA" id="ARBA00022617"/>
    </source>
</evidence>
<dbReference type="SUPFAM" id="SSF48264">
    <property type="entry name" value="Cytochrome P450"/>
    <property type="match status" value="1"/>
</dbReference>
<dbReference type="PRINTS" id="PR00385">
    <property type="entry name" value="P450"/>
</dbReference>
<dbReference type="InterPro" id="IPR047146">
    <property type="entry name" value="Cyt_P450_E_CYP52_fungi"/>
</dbReference>
<evidence type="ECO:0000256" key="7">
    <source>
        <dbReference type="ARBA" id="ARBA00023033"/>
    </source>
</evidence>
<evidence type="ECO:0000256" key="4">
    <source>
        <dbReference type="ARBA" id="ARBA00022723"/>
    </source>
</evidence>
<dbReference type="GO" id="GO:0005506">
    <property type="term" value="F:iron ion binding"/>
    <property type="evidence" value="ECO:0007669"/>
    <property type="project" value="InterPro"/>
</dbReference>
<dbReference type="Pfam" id="PF20684">
    <property type="entry name" value="Fung_rhodopsin"/>
    <property type="match status" value="1"/>
</dbReference>
<comment type="similarity">
    <text evidence="2">Belongs to the cytochrome P450 family.</text>
</comment>
<evidence type="ECO:0000259" key="9">
    <source>
        <dbReference type="Pfam" id="PF20684"/>
    </source>
</evidence>
<dbReference type="PROSITE" id="PS00086">
    <property type="entry name" value="CYTOCHROME_P450"/>
    <property type="match status" value="1"/>
</dbReference>
<feature type="domain" description="Rhodopsin" evidence="9">
    <location>
        <begin position="316"/>
        <end position="554"/>
    </location>
</feature>
<dbReference type="InterPro" id="IPR017972">
    <property type="entry name" value="Cyt_P450_CS"/>
</dbReference>
<dbReference type="Proteomes" id="UP000053095">
    <property type="component" value="Unassembled WGS sequence"/>
</dbReference>
<evidence type="ECO:0000313" key="10">
    <source>
        <dbReference type="EMBL" id="GAM43565.1"/>
    </source>
</evidence>
<dbReference type="CDD" id="cd11063">
    <property type="entry name" value="CYP52"/>
    <property type="match status" value="1"/>
</dbReference>
<keyword evidence="5" id="KW-0560">Oxidoreductase</keyword>
<keyword evidence="3" id="KW-0349">Heme</keyword>
<dbReference type="PANTHER" id="PTHR24287">
    <property type="entry name" value="P450, PUTATIVE (EUROFUNG)-RELATED"/>
    <property type="match status" value="1"/>
</dbReference>
<feature type="transmembrane region" description="Helical" evidence="8">
    <location>
        <begin position="456"/>
        <end position="475"/>
    </location>
</feature>
<dbReference type="Gene3D" id="1.10.630.10">
    <property type="entry name" value="Cytochrome P450"/>
    <property type="match status" value="1"/>
</dbReference>
<evidence type="ECO:0000313" key="11">
    <source>
        <dbReference type="Proteomes" id="UP000053095"/>
    </source>
</evidence>
<organism evidence="10 11">
    <name type="scientific">Talaromyces pinophilus</name>
    <name type="common">Penicillium pinophilum</name>
    <dbReference type="NCBI Taxonomy" id="128442"/>
    <lineage>
        <taxon>Eukaryota</taxon>
        <taxon>Fungi</taxon>
        <taxon>Dikarya</taxon>
        <taxon>Ascomycota</taxon>
        <taxon>Pezizomycotina</taxon>
        <taxon>Eurotiomycetes</taxon>
        <taxon>Eurotiomycetidae</taxon>
        <taxon>Eurotiales</taxon>
        <taxon>Trichocomaceae</taxon>
        <taxon>Talaromyces</taxon>
        <taxon>Talaromyces sect. Talaromyces</taxon>
    </lineage>
</organism>
<keyword evidence="8" id="KW-0472">Membrane</keyword>
<evidence type="ECO:0000256" key="5">
    <source>
        <dbReference type="ARBA" id="ARBA00023002"/>
    </source>
</evidence>
<dbReference type="InterPro" id="IPR001128">
    <property type="entry name" value="Cyt_P450"/>
</dbReference>
<keyword evidence="11" id="KW-1185">Reference proteome</keyword>
<keyword evidence="7" id="KW-0503">Monooxygenase</keyword>
<keyword evidence="4" id="KW-0479">Metal-binding</keyword>
<dbReference type="InterPro" id="IPR036396">
    <property type="entry name" value="Cyt_P450_sf"/>
</dbReference>
<keyword evidence="6" id="KW-0408">Iron</keyword>
<dbReference type="GO" id="GO:0016712">
    <property type="term" value="F:oxidoreductase activity, acting on paired donors, with incorporation or reduction of molecular oxygen, reduced flavin or flavoprotein as one donor, and incorporation of one atom of oxygen"/>
    <property type="evidence" value="ECO:0007669"/>
    <property type="project" value="InterPro"/>
</dbReference>
<feature type="transmembrane region" description="Helical" evidence="8">
    <location>
        <begin position="372"/>
        <end position="392"/>
    </location>
</feature>
<feature type="transmembrane region" description="Helical" evidence="8">
    <location>
        <begin position="496"/>
        <end position="519"/>
    </location>
</feature>
<feature type="transmembrane region" description="Helical" evidence="8">
    <location>
        <begin position="299"/>
        <end position="320"/>
    </location>
</feature>
<protein>
    <recommendedName>
        <fullName evidence="9">Rhodopsin domain-containing protein</fullName>
    </recommendedName>
</protein>
<accession>A0A0B8MZD5</accession>
<sequence>MPPRTPISITVFRNIQISILPRSLLHREDDNQRSAGLGQADDLLLSTWRENLLLDWVWRKSLAMYITAISHLTIARPATRNAPLWQTANDTDSTWILSPVIEVDPQTGQVSGARSIRWFNCYMSHTEHEGPPCVYRVIARNRTPRMEHLAVEYISSNPSDLLVPKELILQSTLNVPENAQRNIRRRQATIIQKCQELSQLGVQVFLVMRIRDRARLLNTNPRNVLFQAWDREMDRANARVIRVRSQPGLSSRPPRLIDRLEPSVSARLHRLHVVSNTERVGEAAGMHERITRDYPPREAGISILVLSVVAVGSVALRMASKRMTKSSLRVDDYLILVATPLMLGSVALTVYAEVKGALGRHVNSVDLDRVELSLKSLFVILLLYPVVVAFVKSSTLLLYSHLFGVRREFRMQIRVALVIVWGWAVGVALSTLFICTPMEFNWNPTLPTGRCGHQNAFYIAGGIANTMTDVLIMAMPIPHIWRLQMPVSQRVAVSSVFALGTLVFIIGVIRIPAIVRIDYDDITFTLRWPLLWTIIEEQLAIICANLLLARPVLTRLGATRLPRLRKRTPDAGDGRMYDGCALENAPTVRTQIAAQAPRLSSSGFSMTTDLIDSEAWALGFHTLRRRITQSRFIRKHGCKEAPSLTGNNGFFGLDLWFLLLKRSSSGLEKLPVEKQFEVLGSTFRTQIAIKPVIRTMEPQNLQCVFGWDADSFANRPLRHFAFSPLVGDGVMTLDGARHERARGLIRPTFSKTHIGDEEAYDLHVQKLIKLLPTDGSTVDLQPLFERLDLDSSTEFIFGASVQSLDEGDTLVSSHQFPAAFTVAQQGMGARFRILPFNFLHRDKRFWEACSTIRQFVAESVDKAMVRRENAKGKTPKSYILVDSVVQETSEKSEVEDTLMNVFLPGHDTIAILLSNIFFHLARNPHVWRKLRKHLMELSEITASNLKRLKYLHHVINETLRVTPPVSNMTRIAIKDTALPLGGGPNGQSPVFVPKGTVVASSFYALHHRKDIYGDDADTWRPERWEELKPPTLAWKFVPFGGGPHACPGQNLAMNRVAFTVARIVEAFDRIENRDPVAEFVPLYKLVTASRNGVKIALRKAALS</sequence>
<feature type="transmembrane region" description="Helical" evidence="8">
    <location>
        <begin position="413"/>
        <end position="436"/>
    </location>
</feature>
<dbReference type="GO" id="GO:0020037">
    <property type="term" value="F:heme binding"/>
    <property type="evidence" value="ECO:0007669"/>
    <property type="project" value="InterPro"/>
</dbReference>
<dbReference type="AlphaFoldDB" id="A0A0B8MZD5"/>
<feature type="transmembrane region" description="Helical" evidence="8">
    <location>
        <begin position="332"/>
        <end position="352"/>
    </location>
</feature>
<comment type="cofactor">
    <cofactor evidence="1">
        <name>heme</name>
        <dbReference type="ChEBI" id="CHEBI:30413"/>
    </cofactor>
</comment>
<dbReference type="InterPro" id="IPR049326">
    <property type="entry name" value="Rhodopsin_dom_fungi"/>
</dbReference>
<proteinExistence type="inferred from homology"/>
<evidence type="ECO:0000256" key="6">
    <source>
        <dbReference type="ARBA" id="ARBA00023004"/>
    </source>
</evidence>
<gene>
    <name evidence="10" type="ORF">TCE0_056r18481</name>
</gene>